<comment type="subcellular location">
    <subcellularLocation>
        <location evidence="1">Cell membrane</location>
        <topology evidence="1">Single-pass membrane protein</topology>
    </subcellularLocation>
</comment>
<dbReference type="SMART" id="SM00220">
    <property type="entry name" value="S_TKc"/>
    <property type="match status" value="1"/>
</dbReference>
<dbReference type="GO" id="GO:0005524">
    <property type="term" value="F:ATP binding"/>
    <property type="evidence" value="ECO:0007669"/>
    <property type="project" value="UniProtKB-UniRule"/>
</dbReference>
<evidence type="ECO:0000256" key="20">
    <source>
        <dbReference type="SAM" id="SignalP"/>
    </source>
</evidence>
<keyword evidence="13" id="KW-1015">Disulfide bond</keyword>
<dbReference type="GO" id="GO:0045087">
    <property type="term" value="P:innate immune response"/>
    <property type="evidence" value="ECO:0007669"/>
    <property type="project" value="InterPro"/>
</dbReference>
<keyword evidence="15" id="KW-0325">Glycoprotein</keyword>
<dbReference type="Gene3D" id="3.30.200.20">
    <property type="entry name" value="Phosphorylase Kinase, domain 1"/>
    <property type="match status" value="1"/>
</dbReference>
<keyword evidence="8 18" id="KW-0547">Nucleotide-binding</keyword>
<evidence type="ECO:0000256" key="1">
    <source>
        <dbReference type="ARBA" id="ARBA00004162"/>
    </source>
</evidence>
<evidence type="ECO:0000256" key="19">
    <source>
        <dbReference type="SAM" id="Phobius"/>
    </source>
</evidence>
<name>A0AAW1XHS8_RUBAR</name>
<proteinExistence type="predicted"/>
<dbReference type="PROSITE" id="PS00108">
    <property type="entry name" value="PROTEIN_KINASE_ST"/>
    <property type="match status" value="1"/>
</dbReference>
<keyword evidence="23" id="KW-1185">Reference proteome</keyword>
<dbReference type="PROSITE" id="PS00107">
    <property type="entry name" value="PROTEIN_KINASE_ATP"/>
    <property type="match status" value="1"/>
</dbReference>
<evidence type="ECO:0000256" key="8">
    <source>
        <dbReference type="ARBA" id="ARBA00022741"/>
    </source>
</evidence>
<evidence type="ECO:0000313" key="22">
    <source>
        <dbReference type="EMBL" id="KAK9935973.1"/>
    </source>
</evidence>
<dbReference type="GO" id="GO:0019199">
    <property type="term" value="F:transmembrane receptor protein kinase activity"/>
    <property type="evidence" value="ECO:0007669"/>
    <property type="project" value="InterPro"/>
</dbReference>
<dbReference type="AlphaFoldDB" id="A0AAW1XHS8"/>
<comment type="caution">
    <text evidence="22">The sequence shown here is derived from an EMBL/GenBank/DDBJ whole genome shotgun (WGS) entry which is preliminary data.</text>
</comment>
<dbReference type="InterPro" id="IPR044812">
    <property type="entry name" value="CERK1/LYK3-like"/>
</dbReference>
<accession>A0AAW1XHS8</accession>
<evidence type="ECO:0000256" key="17">
    <source>
        <dbReference type="ARBA" id="ARBA00048679"/>
    </source>
</evidence>
<evidence type="ECO:0000256" key="12">
    <source>
        <dbReference type="ARBA" id="ARBA00023136"/>
    </source>
</evidence>
<dbReference type="Gene3D" id="1.10.510.10">
    <property type="entry name" value="Transferase(Phosphotransferase) domain 1"/>
    <property type="match status" value="1"/>
</dbReference>
<evidence type="ECO:0000256" key="11">
    <source>
        <dbReference type="ARBA" id="ARBA00022989"/>
    </source>
</evidence>
<evidence type="ECO:0000256" key="9">
    <source>
        <dbReference type="ARBA" id="ARBA00022777"/>
    </source>
</evidence>
<keyword evidence="5" id="KW-0808">Transferase</keyword>
<dbReference type="PANTHER" id="PTHR46204">
    <property type="entry name" value="CHITIN ELICITOR RECEPTOR KINASE 1-RELATED"/>
    <property type="match status" value="1"/>
</dbReference>
<dbReference type="Proteomes" id="UP001457282">
    <property type="component" value="Unassembled WGS sequence"/>
</dbReference>
<dbReference type="InterPro" id="IPR008271">
    <property type="entry name" value="Ser/Thr_kinase_AS"/>
</dbReference>
<dbReference type="InterPro" id="IPR000719">
    <property type="entry name" value="Prot_kinase_dom"/>
</dbReference>
<evidence type="ECO:0000256" key="13">
    <source>
        <dbReference type="ARBA" id="ARBA00023157"/>
    </source>
</evidence>
<keyword evidence="14" id="KW-0675">Receptor</keyword>
<keyword evidence="6 19" id="KW-0812">Transmembrane</keyword>
<keyword evidence="11 19" id="KW-1133">Transmembrane helix</keyword>
<dbReference type="InterPro" id="IPR001245">
    <property type="entry name" value="Ser-Thr/Tyr_kinase_cat_dom"/>
</dbReference>
<keyword evidence="12 19" id="KW-0472">Membrane</keyword>
<evidence type="ECO:0000256" key="2">
    <source>
        <dbReference type="ARBA" id="ARBA00012513"/>
    </source>
</evidence>
<organism evidence="22 23">
    <name type="scientific">Rubus argutus</name>
    <name type="common">Southern blackberry</name>
    <dbReference type="NCBI Taxonomy" id="59490"/>
    <lineage>
        <taxon>Eukaryota</taxon>
        <taxon>Viridiplantae</taxon>
        <taxon>Streptophyta</taxon>
        <taxon>Embryophyta</taxon>
        <taxon>Tracheophyta</taxon>
        <taxon>Spermatophyta</taxon>
        <taxon>Magnoliopsida</taxon>
        <taxon>eudicotyledons</taxon>
        <taxon>Gunneridae</taxon>
        <taxon>Pentapetalae</taxon>
        <taxon>rosids</taxon>
        <taxon>fabids</taxon>
        <taxon>Rosales</taxon>
        <taxon>Rosaceae</taxon>
        <taxon>Rosoideae</taxon>
        <taxon>Rosoideae incertae sedis</taxon>
        <taxon>Rubus</taxon>
    </lineage>
</organism>
<evidence type="ECO:0000256" key="16">
    <source>
        <dbReference type="ARBA" id="ARBA00047899"/>
    </source>
</evidence>
<dbReference type="GO" id="GO:0009617">
    <property type="term" value="P:response to bacterium"/>
    <property type="evidence" value="ECO:0007669"/>
    <property type="project" value="UniProtKB-ARBA"/>
</dbReference>
<dbReference type="PROSITE" id="PS50011">
    <property type="entry name" value="PROTEIN_KINASE_DOM"/>
    <property type="match status" value="1"/>
</dbReference>
<gene>
    <name evidence="22" type="ORF">M0R45_012841</name>
</gene>
<keyword evidence="3" id="KW-1003">Cell membrane</keyword>
<evidence type="ECO:0000256" key="7">
    <source>
        <dbReference type="ARBA" id="ARBA00022729"/>
    </source>
</evidence>
<keyword evidence="7 20" id="KW-0732">Signal</keyword>
<evidence type="ECO:0000256" key="4">
    <source>
        <dbReference type="ARBA" id="ARBA00022527"/>
    </source>
</evidence>
<dbReference type="EMBL" id="JBEDUW010000003">
    <property type="protein sequence ID" value="KAK9935973.1"/>
    <property type="molecule type" value="Genomic_DNA"/>
</dbReference>
<comment type="catalytic activity">
    <reaction evidence="16">
        <text>L-threonyl-[protein] + ATP = O-phospho-L-threonyl-[protein] + ADP + H(+)</text>
        <dbReference type="Rhea" id="RHEA:46608"/>
        <dbReference type="Rhea" id="RHEA-COMP:11060"/>
        <dbReference type="Rhea" id="RHEA-COMP:11605"/>
        <dbReference type="ChEBI" id="CHEBI:15378"/>
        <dbReference type="ChEBI" id="CHEBI:30013"/>
        <dbReference type="ChEBI" id="CHEBI:30616"/>
        <dbReference type="ChEBI" id="CHEBI:61977"/>
        <dbReference type="ChEBI" id="CHEBI:456216"/>
        <dbReference type="EC" id="2.7.11.1"/>
    </reaction>
</comment>
<keyword evidence="9" id="KW-0418">Kinase</keyword>
<keyword evidence="10 18" id="KW-0067">ATP-binding</keyword>
<dbReference type="PANTHER" id="PTHR46204:SF2">
    <property type="entry name" value="CHITIN ELICITOR RECEPTOR KINASE 1"/>
    <property type="match status" value="1"/>
</dbReference>
<comment type="catalytic activity">
    <reaction evidence="17">
        <text>L-seryl-[protein] + ATP = O-phospho-L-seryl-[protein] + ADP + H(+)</text>
        <dbReference type="Rhea" id="RHEA:17989"/>
        <dbReference type="Rhea" id="RHEA-COMP:9863"/>
        <dbReference type="Rhea" id="RHEA-COMP:11604"/>
        <dbReference type="ChEBI" id="CHEBI:15378"/>
        <dbReference type="ChEBI" id="CHEBI:29999"/>
        <dbReference type="ChEBI" id="CHEBI:30616"/>
        <dbReference type="ChEBI" id="CHEBI:83421"/>
        <dbReference type="ChEBI" id="CHEBI:456216"/>
        <dbReference type="EC" id="2.7.11.1"/>
    </reaction>
</comment>
<dbReference type="InterPro" id="IPR057097">
    <property type="entry name" value="LysM_RLK3/10"/>
</dbReference>
<dbReference type="Pfam" id="PF23577">
    <property type="entry name" value="LysM_RLK"/>
    <property type="match status" value="1"/>
</dbReference>
<evidence type="ECO:0000259" key="21">
    <source>
        <dbReference type="PROSITE" id="PS50011"/>
    </source>
</evidence>
<dbReference type="EC" id="2.7.11.1" evidence="2"/>
<dbReference type="GO" id="GO:0005886">
    <property type="term" value="C:plasma membrane"/>
    <property type="evidence" value="ECO:0007669"/>
    <property type="project" value="UniProtKB-SubCell"/>
</dbReference>
<evidence type="ECO:0000256" key="5">
    <source>
        <dbReference type="ARBA" id="ARBA00022679"/>
    </source>
</evidence>
<dbReference type="GO" id="GO:0004674">
    <property type="term" value="F:protein serine/threonine kinase activity"/>
    <property type="evidence" value="ECO:0007669"/>
    <property type="project" value="UniProtKB-KW"/>
</dbReference>
<protein>
    <recommendedName>
        <fullName evidence="2">non-specific serine/threonine protein kinase</fullName>
        <ecNumber evidence="2">2.7.11.1</ecNumber>
    </recommendedName>
</protein>
<feature type="transmembrane region" description="Helical" evidence="19">
    <location>
        <begin position="230"/>
        <end position="251"/>
    </location>
</feature>
<dbReference type="FunFam" id="3.30.200.20:FF:000468">
    <property type="entry name" value="LysM receptor kinase 2"/>
    <property type="match status" value="1"/>
</dbReference>
<evidence type="ECO:0000256" key="6">
    <source>
        <dbReference type="ARBA" id="ARBA00022692"/>
    </source>
</evidence>
<dbReference type="SUPFAM" id="SSF56112">
    <property type="entry name" value="Protein kinase-like (PK-like)"/>
    <property type="match status" value="1"/>
</dbReference>
<dbReference type="FunFam" id="1.10.510.10:FF:000468">
    <property type="entry name" value="PTI1-like tyrosine-protein kinase 3"/>
    <property type="match status" value="1"/>
</dbReference>
<feature type="binding site" evidence="18">
    <location>
        <position position="352"/>
    </location>
    <ligand>
        <name>ATP</name>
        <dbReference type="ChEBI" id="CHEBI:30616"/>
    </ligand>
</feature>
<dbReference type="Pfam" id="PF07714">
    <property type="entry name" value="PK_Tyr_Ser-Thr"/>
    <property type="match status" value="1"/>
</dbReference>
<feature type="domain" description="Protein kinase" evidence="21">
    <location>
        <begin position="325"/>
        <end position="576"/>
    </location>
</feature>
<dbReference type="InterPro" id="IPR011009">
    <property type="entry name" value="Kinase-like_dom_sf"/>
</dbReference>
<evidence type="ECO:0000256" key="10">
    <source>
        <dbReference type="ARBA" id="ARBA00022840"/>
    </source>
</evidence>
<feature type="chain" id="PRO_5043576131" description="non-specific serine/threonine protein kinase" evidence="20">
    <location>
        <begin position="30"/>
        <end position="602"/>
    </location>
</feature>
<keyword evidence="4" id="KW-0723">Serine/threonine-protein kinase</keyword>
<evidence type="ECO:0000256" key="15">
    <source>
        <dbReference type="ARBA" id="ARBA00023180"/>
    </source>
</evidence>
<evidence type="ECO:0000256" key="3">
    <source>
        <dbReference type="ARBA" id="ARBA00022475"/>
    </source>
</evidence>
<dbReference type="InterPro" id="IPR017441">
    <property type="entry name" value="Protein_kinase_ATP_BS"/>
</dbReference>
<evidence type="ECO:0000256" key="18">
    <source>
        <dbReference type="PROSITE-ProRule" id="PRU10141"/>
    </source>
</evidence>
<reference evidence="22 23" key="1">
    <citation type="journal article" date="2023" name="G3 (Bethesda)">
        <title>A chromosome-length genome assembly and annotation of blackberry (Rubus argutus, cv. 'Hillquist').</title>
        <authorList>
            <person name="Bruna T."/>
            <person name="Aryal R."/>
            <person name="Dudchenko O."/>
            <person name="Sargent D.J."/>
            <person name="Mead D."/>
            <person name="Buti M."/>
            <person name="Cavallini A."/>
            <person name="Hytonen T."/>
            <person name="Andres J."/>
            <person name="Pham M."/>
            <person name="Weisz D."/>
            <person name="Mascagni F."/>
            <person name="Usai G."/>
            <person name="Natali L."/>
            <person name="Bassil N."/>
            <person name="Fernandez G.E."/>
            <person name="Lomsadze A."/>
            <person name="Armour M."/>
            <person name="Olukolu B."/>
            <person name="Poorten T."/>
            <person name="Britton C."/>
            <person name="Davik J."/>
            <person name="Ashrafi H."/>
            <person name="Aiden E.L."/>
            <person name="Borodovsky M."/>
            <person name="Worthington M."/>
        </authorList>
    </citation>
    <scope>NUCLEOTIDE SEQUENCE [LARGE SCALE GENOMIC DNA]</scope>
    <source>
        <strain evidence="22">PI 553951</strain>
    </source>
</reference>
<feature type="signal peptide" evidence="20">
    <location>
        <begin position="1"/>
        <end position="29"/>
    </location>
</feature>
<sequence>MILAEGNIQIKFLAFHVFLLLLLSFRAKAKCKSGCLALASYYVRDGSNLTYISYIFGQQIPGILKYNPQVNDSDILLTGTRINVPFSCDCLNSDFLGHTFTYITQHSDTYNKVAQIAFANLTTEEWVHRVNIYTPTQIPDQAAINVTVNCSCGDEDVSKAYGFFATYPLRPGEGLASVAAESGVPARLLTMYNKGSNFSSGDGLVFVPARDQNGTFPPFKSRTAGISTGAIVGLCVGGVSAALALASFLYARVYRRKVVEAPFLSAASEDRYLQIQHTHVLASGITSETTSESIALVSGSSPGLMGITVEKSVEFSYEELSKATNEFSIKIGQGGFGSVYYAELRGEKAAIKRMDMQATKEFLAELKVLTHVHHLNLVRLIGYCVEDSLFLVYEYIENGNLSQHLRGSSGLGPLPWPTRMQIALDSARGLEYIHEHTVPVYIHRDIKSANILIDKNFRAKVADFGLSKLAEYGSASLQTRLVGTFGYMPTGYGDVSPKIDVYAFGVVLYELISAKEAVVRTNEYVAESKGLVALFETVLSQPDPREDMAQLAKACTQENPQLRPSMRSIVVALMTLSSSTEEWDVGSFYENHTDLANLMSGR</sequence>
<evidence type="ECO:0000313" key="23">
    <source>
        <dbReference type="Proteomes" id="UP001457282"/>
    </source>
</evidence>
<evidence type="ECO:0000256" key="14">
    <source>
        <dbReference type="ARBA" id="ARBA00023170"/>
    </source>
</evidence>